<sequence>EHNKHLQQGFNSQNNLLLSNKNSILDKFQTKEILAKKKNIDKKD</sequence>
<accession>A0ABN7WZP4</accession>
<keyword evidence="2" id="KW-1185">Reference proteome</keyword>
<feature type="non-terminal residue" evidence="1">
    <location>
        <position position="1"/>
    </location>
</feature>
<comment type="caution">
    <text evidence="1">The sequence shown here is derived from an EMBL/GenBank/DDBJ whole genome shotgun (WGS) entry which is preliminary data.</text>
</comment>
<name>A0ABN7WZP4_GIGMA</name>
<evidence type="ECO:0000313" key="1">
    <source>
        <dbReference type="EMBL" id="CAG8844012.1"/>
    </source>
</evidence>
<evidence type="ECO:0000313" key="2">
    <source>
        <dbReference type="Proteomes" id="UP000789901"/>
    </source>
</evidence>
<dbReference type="EMBL" id="CAJVQB010074343">
    <property type="protein sequence ID" value="CAG8844012.1"/>
    <property type="molecule type" value="Genomic_DNA"/>
</dbReference>
<dbReference type="Proteomes" id="UP000789901">
    <property type="component" value="Unassembled WGS sequence"/>
</dbReference>
<proteinExistence type="predicted"/>
<organism evidence="1 2">
    <name type="scientific">Gigaspora margarita</name>
    <dbReference type="NCBI Taxonomy" id="4874"/>
    <lineage>
        <taxon>Eukaryota</taxon>
        <taxon>Fungi</taxon>
        <taxon>Fungi incertae sedis</taxon>
        <taxon>Mucoromycota</taxon>
        <taxon>Glomeromycotina</taxon>
        <taxon>Glomeromycetes</taxon>
        <taxon>Diversisporales</taxon>
        <taxon>Gigasporaceae</taxon>
        <taxon>Gigaspora</taxon>
    </lineage>
</organism>
<gene>
    <name evidence="1" type="ORF">GMARGA_LOCUS36856</name>
</gene>
<reference evidence="1 2" key="1">
    <citation type="submission" date="2021-06" db="EMBL/GenBank/DDBJ databases">
        <authorList>
            <person name="Kallberg Y."/>
            <person name="Tangrot J."/>
            <person name="Rosling A."/>
        </authorList>
    </citation>
    <scope>NUCLEOTIDE SEQUENCE [LARGE SCALE GENOMIC DNA]</scope>
    <source>
        <strain evidence="1 2">120-4 pot B 10/14</strain>
    </source>
</reference>
<protein>
    <submittedName>
        <fullName evidence="1">20132_t:CDS:1</fullName>
    </submittedName>
</protein>